<accession>A0A7Y0K4Q9</accession>
<name>A0A7Y0K4Q9_9BACI</name>
<comment type="caution">
    <text evidence="3">The sequence shown here is derived from an EMBL/GenBank/DDBJ whole genome shotgun (WGS) entry which is preliminary data.</text>
</comment>
<gene>
    <name evidence="3" type="ORF">HHU08_01670</name>
</gene>
<proteinExistence type="inferred from homology"/>
<protein>
    <submittedName>
        <fullName evidence="3">SDR family NAD(P)-dependent oxidoreductase</fullName>
    </submittedName>
</protein>
<dbReference type="Pfam" id="PF00106">
    <property type="entry name" value="adh_short"/>
    <property type="match status" value="1"/>
</dbReference>
<evidence type="ECO:0000313" key="4">
    <source>
        <dbReference type="Proteomes" id="UP000588491"/>
    </source>
</evidence>
<dbReference type="Gene3D" id="3.40.50.720">
    <property type="entry name" value="NAD(P)-binding Rossmann-like Domain"/>
    <property type="match status" value="1"/>
</dbReference>
<dbReference type="SUPFAM" id="SSF51735">
    <property type="entry name" value="NAD(P)-binding Rossmann-fold domains"/>
    <property type="match status" value="1"/>
</dbReference>
<keyword evidence="2" id="KW-0560">Oxidoreductase</keyword>
<sequence>MQQPLLTGNSARTTTDEVIENIDLTGKTVIITGGAAGLGLETTKTLANAGVTIVIPVRNPGKAKLSLAGIPNIELYPASFDLSNRDSINSFSQWFKKNHQKLEILINSAGIMATPLSYDSLGNELQIATNYLGHYFLTKALLPELKQANGARVVHLTSRAHWFSPFHFEDPNFTHTPYDKWVAYGQSKTAVSLFSVALDELYKKDNIRSFAVHPGSIVTNLSHNLTDEELSAMGAINKNGERGYDSYNNEHKTIKEGAATIVWCATSPQLAGYGGVYCENGDLAPLATDDSNQNRVGVKPWAIDKGTALKLWEETPHLFK</sequence>
<dbReference type="Proteomes" id="UP000588491">
    <property type="component" value="Unassembled WGS sequence"/>
</dbReference>
<dbReference type="PRINTS" id="PR00081">
    <property type="entry name" value="GDHRDH"/>
</dbReference>
<dbReference type="PANTHER" id="PTHR24320">
    <property type="entry name" value="RETINOL DEHYDROGENASE"/>
    <property type="match status" value="1"/>
</dbReference>
<evidence type="ECO:0000256" key="2">
    <source>
        <dbReference type="ARBA" id="ARBA00023002"/>
    </source>
</evidence>
<dbReference type="GO" id="GO:0016491">
    <property type="term" value="F:oxidoreductase activity"/>
    <property type="evidence" value="ECO:0007669"/>
    <property type="project" value="UniProtKB-KW"/>
</dbReference>
<dbReference type="EMBL" id="JABBPK010000001">
    <property type="protein sequence ID" value="NMO75745.1"/>
    <property type="molecule type" value="Genomic_DNA"/>
</dbReference>
<dbReference type="PANTHER" id="PTHR24320:SF148">
    <property type="entry name" value="NAD(P)-BINDING ROSSMANN-FOLD SUPERFAMILY PROTEIN"/>
    <property type="match status" value="1"/>
</dbReference>
<dbReference type="AlphaFoldDB" id="A0A7Y0K4Q9"/>
<comment type="similarity">
    <text evidence="1">Belongs to the short-chain dehydrogenases/reductases (SDR) family.</text>
</comment>
<evidence type="ECO:0000256" key="1">
    <source>
        <dbReference type="ARBA" id="ARBA00006484"/>
    </source>
</evidence>
<dbReference type="RefSeq" id="WP_169187658.1">
    <property type="nucleotide sequence ID" value="NZ_JABBPK010000001.1"/>
</dbReference>
<dbReference type="InterPro" id="IPR036291">
    <property type="entry name" value="NAD(P)-bd_dom_sf"/>
</dbReference>
<reference evidence="3 4" key="1">
    <citation type="submission" date="2020-04" db="EMBL/GenBank/DDBJ databases">
        <title>Bacillus sp. UniB3 isolated from commercial digestive syrup.</title>
        <authorList>
            <person name="Thorat V."/>
            <person name="Kirdat K."/>
            <person name="Tiwarekar B."/>
            <person name="Yadav A."/>
        </authorList>
    </citation>
    <scope>NUCLEOTIDE SEQUENCE [LARGE SCALE GENOMIC DNA]</scope>
    <source>
        <strain evidence="3 4">UniB3</strain>
    </source>
</reference>
<evidence type="ECO:0000313" key="3">
    <source>
        <dbReference type="EMBL" id="NMO75745.1"/>
    </source>
</evidence>
<keyword evidence="4" id="KW-1185">Reference proteome</keyword>
<dbReference type="InterPro" id="IPR002347">
    <property type="entry name" value="SDR_fam"/>
</dbReference>
<organism evidence="3 4">
    <name type="scientific">Niallia alba</name>
    <dbReference type="NCBI Taxonomy" id="2729105"/>
    <lineage>
        <taxon>Bacteria</taxon>
        <taxon>Bacillati</taxon>
        <taxon>Bacillota</taxon>
        <taxon>Bacilli</taxon>
        <taxon>Bacillales</taxon>
        <taxon>Bacillaceae</taxon>
        <taxon>Niallia</taxon>
    </lineage>
</organism>